<keyword evidence="2" id="KW-1185">Reference proteome</keyword>
<dbReference type="AlphaFoldDB" id="A0A4C1WKA3"/>
<dbReference type="EMBL" id="BGZK01000578">
    <property type="protein sequence ID" value="GBP51280.1"/>
    <property type="molecule type" value="Genomic_DNA"/>
</dbReference>
<sequence length="110" mass="12452">MWQKRSSQFRYPPTPGAGNWPAARICQAGIIHVSHTAANMAGQHKDAPACPVKCHKFKEYGCELEASPVVIRPMRENMEEPKNIRFRAWDLFYLILESLEFIKGPKGTAP</sequence>
<organism evidence="1 2">
    <name type="scientific">Eumeta variegata</name>
    <name type="common">Bagworm moth</name>
    <name type="synonym">Eumeta japonica</name>
    <dbReference type="NCBI Taxonomy" id="151549"/>
    <lineage>
        <taxon>Eukaryota</taxon>
        <taxon>Metazoa</taxon>
        <taxon>Ecdysozoa</taxon>
        <taxon>Arthropoda</taxon>
        <taxon>Hexapoda</taxon>
        <taxon>Insecta</taxon>
        <taxon>Pterygota</taxon>
        <taxon>Neoptera</taxon>
        <taxon>Endopterygota</taxon>
        <taxon>Lepidoptera</taxon>
        <taxon>Glossata</taxon>
        <taxon>Ditrysia</taxon>
        <taxon>Tineoidea</taxon>
        <taxon>Psychidae</taxon>
        <taxon>Oiketicinae</taxon>
        <taxon>Eumeta</taxon>
    </lineage>
</organism>
<gene>
    <name evidence="1" type="ORF">EVAR_48373_1</name>
</gene>
<comment type="caution">
    <text evidence="1">The sequence shown here is derived from an EMBL/GenBank/DDBJ whole genome shotgun (WGS) entry which is preliminary data.</text>
</comment>
<dbReference type="Proteomes" id="UP000299102">
    <property type="component" value="Unassembled WGS sequence"/>
</dbReference>
<evidence type="ECO:0000313" key="2">
    <source>
        <dbReference type="Proteomes" id="UP000299102"/>
    </source>
</evidence>
<name>A0A4C1WKA3_EUMVA</name>
<accession>A0A4C1WKA3</accession>
<proteinExistence type="predicted"/>
<evidence type="ECO:0000313" key="1">
    <source>
        <dbReference type="EMBL" id="GBP51280.1"/>
    </source>
</evidence>
<protein>
    <submittedName>
        <fullName evidence="1">Uncharacterized protein</fullName>
    </submittedName>
</protein>
<reference evidence="1 2" key="1">
    <citation type="journal article" date="2019" name="Commun. Biol.">
        <title>The bagworm genome reveals a unique fibroin gene that provides high tensile strength.</title>
        <authorList>
            <person name="Kono N."/>
            <person name="Nakamura H."/>
            <person name="Ohtoshi R."/>
            <person name="Tomita M."/>
            <person name="Numata K."/>
            <person name="Arakawa K."/>
        </authorList>
    </citation>
    <scope>NUCLEOTIDE SEQUENCE [LARGE SCALE GENOMIC DNA]</scope>
</reference>